<reference evidence="2" key="1">
    <citation type="journal article" date="2019" name="Int. J. Syst. Evol. Microbiol.">
        <title>The Global Catalogue of Microorganisms (GCM) 10K type strain sequencing project: providing services to taxonomists for standard genome sequencing and annotation.</title>
        <authorList>
            <consortium name="The Broad Institute Genomics Platform"/>
            <consortium name="The Broad Institute Genome Sequencing Center for Infectious Disease"/>
            <person name="Wu L."/>
            <person name="Ma J."/>
        </authorList>
    </citation>
    <scope>NUCLEOTIDE SEQUENCE [LARGE SCALE GENOMIC DNA]</scope>
    <source>
        <strain evidence="2">KCTC 32239</strain>
    </source>
</reference>
<gene>
    <name evidence="1" type="ORF">GCM10011613_22490</name>
</gene>
<sequence>MNNQTIKNIVVVGGGTAGWMTAAALSKTVGCQNYNITLVESEQIGTVGVGEATIPMITLFNNNVMGFDEHEFVRETNATFKLGIEFVNWRKQGHSYFHPFGLLGVDMDGISFMHYWLRWQKAGGTLDYSKFNAETEAARAFKFMHTPPQMGAKLMPDINYAYQFDASLYAVYLRKHAAMNGVKRIEGKINEVKQDPTSGFIQAVVLENGEQIQGDLFIDCSGFRGLLIEQTLKAGYEDWSHWLPVNRALAVPCESAGELLPYTRATAQEAGWQWRIPLQHRTGNGYVYSSEFISDEDARTKLLERLDGKPQAEPKPLRFVTGMRKKCWEKNCIAMGLASGFLEPLESTSIHLVQVSISKLLTMFPKDGFSDVLINRYNKEMEFEYDNIKDFLIAHYKVTEREDTPFWRYVKNMSIPDSLAEKLEIFKTRGEVMARQSELFKETSWFAVLAGQGLMPEGYHPIADSISEDELRLRLTKIRTGVQNRVNSMPNHADYIRENCRSVMSKL</sequence>
<name>A0ABQ3B419_9GAMM</name>
<keyword evidence="2" id="KW-1185">Reference proteome</keyword>
<protein>
    <submittedName>
        <fullName evidence="1">Tryptophan halogenase</fullName>
    </submittedName>
</protein>
<dbReference type="Pfam" id="PF04820">
    <property type="entry name" value="Trp_halogenase"/>
    <property type="match status" value="1"/>
</dbReference>
<dbReference type="PANTHER" id="PTHR43747:SF4">
    <property type="entry name" value="FLAVIN-DEPENDENT TRYPTOPHAN HALOGENASE"/>
    <property type="match status" value="1"/>
</dbReference>
<dbReference type="SUPFAM" id="SSF51905">
    <property type="entry name" value="FAD/NAD(P)-binding domain"/>
    <property type="match status" value="1"/>
</dbReference>
<accession>A0ABQ3B419</accession>
<evidence type="ECO:0000313" key="2">
    <source>
        <dbReference type="Proteomes" id="UP000619761"/>
    </source>
</evidence>
<dbReference type="EMBL" id="BMYZ01000002">
    <property type="protein sequence ID" value="GGY77440.1"/>
    <property type="molecule type" value="Genomic_DNA"/>
</dbReference>
<dbReference type="InterPro" id="IPR006905">
    <property type="entry name" value="Flavin_halogenase"/>
</dbReference>
<dbReference type="RefSeq" id="WP_189418658.1">
    <property type="nucleotide sequence ID" value="NZ_BMYZ01000002.1"/>
</dbReference>
<dbReference type="InterPro" id="IPR036188">
    <property type="entry name" value="FAD/NAD-bd_sf"/>
</dbReference>
<dbReference type="Proteomes" id="UP000619761">
    <property type="component" value="Unassembled WGS sequence"/>
</dbReference>
<dbReference type="InterPro" id="IPR050816">
    <property type="entry name" value="Flavin-dep_Halogenase_NPB"/>
</dbReference>
<comment type="caution">
    <text evidence="1">The sequence shown here is derived from an EMBL/GenBank/DDBJ whole genome shotgun (WGS) entry which is preliminary data.</text>
</comment>
<proteinExistence type="predicted"/>
<dbReference type="PANTHER" id="PTHR43747">
    <property type="entry name" value="FAD-BINDING PROTEIN"/>
    <property type="match status" value="1"/>
</dbReference>
<evidence type="ECO:0000313" key="1">
    <source>
        <dbReference type="EMBL" id="GGY77440.1"/>
    </source>
</evidence>
<organism evidence="1 2">
    <name type="scientific">Cellvibrio zantedeschiae</name>
    <dbReference type="NCBI Taxonomy" id="1237077"/>
    <lineage>
        <taxon>Bacteria</taxon>
        <taxon>Pseudomonadati</taxon>
        <taxon>Pseudomonadota</taxon>
        <taxon>Gammaproteobacteria</taxon>
        <taxon>Cellvibrionales</taxon>
        <taxon>Cellvibrionaceae</taxon>
        <taxon>Cellvibrio</taxon>
    </lineage>
</organism>
<dbReference type="Gene3D" id="3.50.50.60">
    <property type="entry name" value="FAD/NAD(P)-binding domain"/>
    <property type="match status" value="1"/>
</dbReference>
<dbReference type="PIRSF" id="PIRSF011396">
    <property type="entry name" value="Trp_halogenase"/>
    <property type="match status" value="1"/>
</dbReference>
<dbReference type="InterPro" id="IPR033856">
    <property type="entry name" value="Trp_halogen"/>
</dbReference>